<dbReference type="CDD" id="cd04742">
    <property type="entry name" value="NPD_FabD"/>
    <property type="match status" value="1"/>
</dbReference>
<organism evidence="3 4">
    <name type="scientific">Pseudoalteromonas luteoviolacea S4060-1</name>
    <dbReference type="NCBI Taxonomy" id="1365257"/>
    <lineage>
        <taxon>Bacteria</taxon>
        <taxon>Pseudomonadati</taxon>
        <taxon>Pseudomonadota</taxon>
        <taxon>Gammaproteobacteria</taxon>
        <taxon>Alteromonadales</taxon>
        <taxon>Pseudoalteromonadaceae</taxon>
        <taxon>Pseudoalteromonas</taxon>
    </lineage>
</organism>
<dbReference type="PANTHER" id="PTHR32332">
    <property type="entry name" value="2-NITROPROPANE DIOXYGENASE"/>
    <property type="match status" value="1"/>
</dbReference>
<dbReference type="Gene3D" id="3.20.20.70">
    <property type="entry name" value="Aldolase class I"/>
    <property type="match status" value="1"/>
</dbReference>
<feature type="region of interest" description="Disordered" evidence="1">
    <location>
        <begin position="1"/>
        <end position="32"/>
    </location>
</feature>
<evidence type="ECO:0000259" key="2">
    <source>
        <dbReference type="Pfam" id="PF21607"/>
    </source>
</evidence>
<protein>
    <recommendedName>
        <fullName evidence="2">[Acyl-carrier-protein] S-malonyltransferase-like inserted helical domain-containing protein</fullName>
    </recommendedName>
</protein>
<dbReference type="Proteomes" id="UP000076661">
    <property type="component" value="Unassembled WGS sequence"/>
</dbReference>
<dbReference type="NCBIfam" id="TIGR02814">
    <property type="entry name" value="pfaD_fam"/>
    <property type="match status" value="1"/>
</dbReference>
<dbReference type="SUPFAM" id="SSF51412">
    <property type="entry name" value="Inosine monophosphate dehydrogenase (IMPDH)"/>
    <property type="match status" value="1"/>
</dbReference>
<evidence type="ECO:0000313" key="4">
    <source>
        <dbReference type="Proteomes" id="UP000076661"/>
    </source>
</evidence>
<dbReference type="InterPro" id="IPR014179">
    <property type="entry name" value="PfaD-like_TIM-barrel"/>
</dbReference>
<evidence type="ECO:0000313" key="3">
    <source>
        <dbReference type="EMBL" id="KZN61374.1"/>
    </source>
</evidence>
<evidence type="ECO:0000256" key="1">
    <source>
        <dbReference type="SAM" id="MobiDB-lite"/>
    </source>
</evidence>
<dbReference type="AlphaFoldDB" id="A0A162C301"/>
<feature type="compositionally biased region" description="Basic and acidic residues" evidence="1">
    <location>
        <begin position="1"/>
        <end position="10"/>
    </location>
</feature>
<dbReference type="PATRIC" id="fig|1365257.3.peg.4259"/>
<sequence>MQQTSKREKAMPFNSVCEQKNNNKHAKSSENSNTLKIPLISPESLGSRDFCNDYCIKYAYIAGGMYRGIASKELVIALANAQLMGFLGTGGRTLTDVEQDIIHIQSALTNSQAYGANLVANIDSPEAELALVELYLNYNIRCVEAAAFIRITPALVLYRLQGIYKDQHGAVRTKNKIIAKLSRPEVANQFLSPAPMHLVQQLFALGKITPEQVELSQSIFMCDDICVEADSGGHTDRGQPAVLLPAIQTLRDQKVLEHNFAHTPRVGLGGGIGTPNSAAAAFMMGADFILTGSINQCTVEAGTSDLVKQMLQDINVQDTDYAPAGDMFESGAKVQVLKKGVFFAARANKLFQLYQQYDSLDALPEKVQTQLQEKYFNASFDDIWAQTKQYLLNANRLQDIERAEQDDKYKMARVFRWYFAYSMKLAFTGSEQARVNFQVHTGPALGAFNQWVKGTELEQWQSRHVDQIAEKLMQGTAALLNTRTQQLLALNHAAERTPR</sequence>
<gene>
    <name evidence="3" type="ORF">N478_04720</name>
</gene>
<dbReference type="RefSeq" id="WP_063382508.1">
    <property type="nucleotide sequence ID" value="NZ_AUXX01000045.1"/>
</dbReference>
<name>A0A162C301_9GAMM</name>
<dbReference type="InterPro" id="IPR013785">
    <property type="entry name" value="Aldolase_TIM"/>
</dbReference>
<dbReference type="Pfam" id="PF21607">
    <property type="entry name" value="FabD_helical_ins"/>
    <property type="match status" value="1"/>
</dbReference>
<proteinExistence type="predicted"/>
<dbReference type="EMBL" id="AUXX01000045">
    <property type="protein sequence ID" value="KZN61374.1"/>
    <property type="molecule type" value="Genomic_DNA"/>
</dbReference>
<feature type="domain" description="[Acyl-carrier-protein] S-malonyltransferase-like inserted helical" evidence="2">
    <location>
        <begin position="357"/>
        <end position="437"/>
    </location>
</feature>
<accession>A0A162C301</accession>
<reference evidence="3 4" key="1">
    <citation type="submission" date="2013-07" db="EMBL/GenBank/DDBJ databases">
        <title>Comparative Genomic and Metabolomic Analysis of Twelve Strains of Pseudoalteromonas luteoviolacea.</title>
        <authorList>
            <person name="Vynne N.G."/>
            <person name="Mansson M."/>
            <person name="Gram L."/>
        </authorList>
    </citation>
    <scope>NUCLEOTIDE SEQUENCE [LARGE SCALE GENOMIC DNA]</scope>
    <source>
        <strain evidence="3 4">S4060-1</strain>
    </source>
</reference>
<dbReference type="PANTHER" id="PTHR32332:SF20">
    <property type="entry name" value="2-NITROPROPANE DIOXYGENASE-LIKE PROTEIN"/>
    <property type="match status" value="1"/>
</dbReference>
<comment type="caution">
    <text evidence="3">The sequence shown here is derived from an EMBL/GenBank/DDBJ whole genome shotgun (WGS) entry which is preliminary data.</text>
</comment>
<dbReference type="InterPro" id="IPR049489">
    <property type="entry name" value="FabD-like_helical_ins"/>
</dbReference>